<comment type="cofactor">
    <cofactor evidence="1 3">
        <name>pyridoxal 5'-phosphate</name>
        <dbReference type="ChEBI" id="CHEBI:597326"/>
    </cofactor>
</comment>
<feature type="region of interest" description="Disordered" evidence="4">
    <location>
        <begin position="259"/>
        <end position="285"/>
    </location>
</feature>
<evidence type="ECO:0000256" key="3">
    <source>
        <dbReference type="RuleBase" id="RU362118"/>
    </source>
</evidence>
<dbReference type="Pfam" id="PF01053">
    <property type="entry name" value="Cys_Met_Meta_PP"/>
    <property type="match status" value="1"/>
</dbReference>
<evidence type="ECO:0000313" key="6">
    <source>
        <dbReference type="Proteomes" id="UP000054495"/>
    </source>
</evidence>
<evidence type="ECO:0000256" key="4">
    <source>
        <dbReference type="SAM" id="MobiDB-lite"/>
    </source>
</evidence>
<gene>
    <name evidence="5" type="ORF">ANCCEY_11721</name>
</gene>
<evidence type="ECO:0000256" key="1">
    <source>
        <dbReference type="ARBA" id="ARBA00001933"/>
    </source>
</evidence>
<evidence type="ECO:0000256" key="2">
    <source>
        <dbReference type="ARBA" id="ARBA00022898"/>
    </source>
</evidence>
<dbReference type="GO" id="GO:0019344">
    <property type="term" value="P:cysteine biosynthetic process"/>
    <property type="evidence" value="ECO:0007669"/>
    <property type="project" value="UniProtKB-UniPathway"/>
</dbReference>
<dbReference type="GO" id="GO:0030170">
    <property type="term" value="F:pyridoxal phosphate binding"/>
    <property type="evidence" value="ECO:0007669"/>
    <property type="project" value="InterPro"/>
</dbReference>
<dbReference type="SUPFAM" id="SSF53383">
    <property type="entry name" value="PLP-dependent transferases"/>
    <property type="match status" value="1"/>
</dbReference>
<keyword evidence="6" id="KW-1185">Reference proteome</keyword>
<reference evidence="5 6" key="1">
    <citation type="submission" date="2013-05" db="EMBL/GenBank/DDBJ databases">
        <title>Draft genome of the parasitic nematode Anyclostoma ceylanicum.</title>
        <authorList>
            <person name="Mitreva M."/>
        </authorList>
    </citation>
    <scope>NUCLEOTIDE SEQUENCE [LARGE SCALE GENOMIC DNA]</scope>
</reference>
<sequence>MYSGSYSFITETLVRFNVSADFVDVDKEKDFVGAVEKAVKKNTKASESSYKLLSEPAKINRSSFAEDNDQVPGYLNVLFGAAPPKPPVFEAMSEFESPPAVNSARERFGDSFDGLRFESKLSASHAKPLARAQPIVTPIYHSTTYRFDTVEQYNQANHGSNYVYQRCGNPTVENVEVVLRELEQGAATLLYNSGLAACSAVLLEFLNAGDHLICMKPMYSGSYSFITETLVRFNVSADFVDVDKEKDFVGAVEKAVKKNTKVSQKISETPRDTSQYFDAGGTESP</sequence>
<dbReference type="AlphaFoldDB" id="A0A0D6LGX4"/>
<dbReference type="GO" id="GO:0005737">
    <property type="term" value="C:cytoplasm"/>
    <property type="evidence" value="ECO:0007669"/>
    <property type="project" value="TreeGrafter"/>
</dbReference>
<dbReference type="UniPathway" id="UPA00136">
    <property type="reaction ID" value="UER00202"/>
</dbReference>
<accession>A0A0D6LGX4</accession>
<proteinExistence type="inferred from homology"/>
<dbReference type="Gene3D" id="3.40.640.10">
    <property type="entry name" value="Type I PLP-dependent aspartate aminotransferase-like (Major domain)"/>
    <property type="match status" value="1"/>
</dbReference>
<dbReference type="PANTHER" id="PTHR11808">
    <property type="entry name" value="TRANS-SULFURATION ENZYME FAMILY MEMBER"/>
    <property type="match status" value="1"/>
</dbReference>
<feature type="compositionally biased region" description="Polar residues" evidence="4">
    <location>
        <begin position="261"/>
        <end position="276"/>
    </location>
</feature>
<dbReference type="InterPro" id="IPR000277">
    <property type="entry name" value="Cys/Met-Metab_PyrdxlP-dep_enz"/>
</dbReference>
<protein>
    <submittedName>
        <fullName evidence="5">Cys/Met metabolism PLP-dependent enzyme</fullName>
    </submittedName>
</protein>
<dbReference type="Proteomes" id="UP000054495">
    <property type="component" value="Unassembled WGS sequence"/>
</dbReference>
<keyword evidence="2 3" id="KW-0663">Pyridoxal phosphate</keyword>
<dbReference type="InterPro" id="IPR015421">
    <property type="entry name" value="PyrdxlP-dep_Trfase_major"/>
</dbReference>
<comment type="similarity">
    <text evidence="3">Belongs to the trans-sulfuration enzymes family.</text>
</comment>
<evidence type="ECO:0000313" key="5">
    <source>
        <dbReference type="EMBL" id="EPB69191.1"/>
    </source>
</evidence>
<organism evidence="5 6">
    <name type="scientific">Ancylostoma ceylanicum</name>
    <dbReference type="NCBI Taxonomy" id="53326"/>
    <lineage>
        <taxon>Eukaryota</taxon>
        <taxon>Metazoa</taxon>
        <taxon>Ecdysozoa</taxon>
        <taxon>Nematoda</taxon>
        <taxon>Chromadorea</taxon>
        <taxon>Rhabditida</taxon>
        <taxon>Rhabditina</taxon>
        <taxon>Rhabditomorpha</taxon>
        <taxon>Strongyloidea</taxon>
        <taxon>Ancylostomatidae</taxon>
        <taxon>Ancylostomatinae</taxon>
        <taxon>Ancylostoma</taxon>
    </lineage>
</organism>
<dbReference type="GO" id="GO:0019346">
    <property type="term" value="P:transsulfuration"/>
    <property type="evidence" value="ECO:0007669"/>
    <property type="project" value="InterPro"/>
</dbReference>
<dbReference type="GO" id="GO:0016846">
    <property type="term" value="F:carbon-sulfur lyase activity"/>
    <property type="evidence" value="ECO:0007669"/>
    <property type="project" value="TreeGrafter"/>
</dbReference>
<dbReference type="EMBL" id="KE125325">
    <property type="protein sequence ID" value="EPB69191.1"/>
    <property type="molecule type" value="Genomic_DNA"/>
</dbReference>
<name>A0A0D6LGX4_9BILA</name>
<dbReference type="PANTHER" id="PTHR11808:SF80">
    <property type="entry name" value="CYSTATHIONINE GAMMA-LYASE"/>
    <property type="match status" value="1"/>
</dbReference>
<dbReference type="InterPro" id="IPR015424">
    <property type="entry name" value="PyrdxlP-dep_Trfase"/>
</dbReference>